<dbReference type="PANTHER" id="PTHR23359">
    <property type="entry name" value="NUCLEOTIDE KINASE"/>
    <property type="match status" value="1"/>
</dbReference>
<dbReference type="SUPFAM" id="SSF55811">
    <property type="entry name" value="Nudix"/>
    <property type="match status" value="1"/>
</dbReference>
<feature type="signal peptide" evidence="5">
    <location>
        <begin position="1"/>
        <end position="15"/>
    </location>
</feature>
<dbReference type="GO" id="GO:0019205">
    <property type="term" value="F:nucleobase-containing compound kinase activity"/>
    <property type="evidence" value="ECO:0007669"/>
    <property type="project" value="InterPro"/>
</dbReference>
<organism evidence="7 8">
    <name type="scientific">Pelagomonas calceolata</name>
    <dbReference type="NCBI Taxonomy" id="35677"/>
    <lineage>
        <taxon>Eukaryota</taxon>
        <taxon>Sar</taxon>
        <taxon>Stramenopiles</taxon>
        <taxon>Ochrophyta</taxon>
        <taxon>Pelagophyceae</taxon>
        <taxon>Pelagomonadales</taxon>
        <taxon>Pelagomonadaceae</taxon>
        <taxon>Pelagomonas</taxon>
    </lineage>
</organism>
<dbReference type="HAMAP" id="MF_00235">
    <property type="entry name" value="Adenylate_kinase_Adk"/>
    <property type="match status" value="1"/>
</dbReference>
<dbReference type="Proteomes" id="UP000789595">
    <property type="component" value="Unassembled WGS sequence"/>
</dbReference>
<feature type="domain" description="Nudix hydrolase" evidence="6">
    <location>
        <begin position="515"/>
        <end position="658"/>
    </location>
</feature>
<reference evidence="7" key="1">
    <citation type="submission" date="2021-11" db="EMBL/GenBank/DDBJ databases">
        <authorList>
            <consortium name="Genoscope - CEA"/>
            <person name="William W."/>
        </authorList>
    </citation>
    <scope>NUCLEOTIDE SEQUENCE</scope>
</reference>
<dbReference type="GO" id="GO:0005524">
    <property type="term" value="F:ATP binding"/>
    <property type="evidence" value="ECO:0007669"/>
    <property type="project" value="InterPro"/>
</dbReference>
<dbReference type="AlphaFoldDB" id="A0A8J2WZ39"/>
<dbReference type="OrthoDB" id="10261522at2759"/>
<dbReference type="PROSITE" id="PS51462">
    <property type="entry name" value="NUDIX"/>
    <property type="match status" value="1"/>
</dbReference>
<feature type="chain" id="PRO_5035242015" description="Nudix hydrolase domain-containing protein" evidence="5">
    <location>
        <begin position="16"/>
        <end position="694"/>
    </location>
</feature>
<evidence type="ECO:0000259" key="6">
    <source>
        <dbReference type="PROSITE" id="PS51462"/>
    </source>
</evidence>
<dbReference type="EMBL" id="CAKKNE010000004">
    <property type="protein sequence ID" value="CAH0374257.1"/>
    <property type="molecule type" value="Genomic_DNA"/>
</dbReference>
<dbReference type="GO" id="GO:0044715">
    <property type="term" value="F:8-oxo-dGDP phosphatase activity"/>
    <property type="evidence" value="ECO:0007669"/>
    <property type="project" value="UniProtKB-ARBA"/>
</dbReference>
<sequence length="694" mass="75702">MKGLVALCCAAYAAALSAPASKPMPPARAEPPPTKETYEFSYSGASERRAAAEAQMRSRMRRLGRAAGPKIVLLGKPASGKGTLAPMLSCAYRSARVGLGSLLRARLRAESDGQVRAALQSGKLLSDEDAMDIVQERLEREDAVEGGWLLDGFPRTAGQARLLLEGPLKPDAVVVLDRPDDLAVAFCLGRCEDSATGAVYHPRFAPPPDDVRHRLVWRTDDTEEVVKKRLAKHAQECNAVLATFEEAGVPVKVVDNARSELETFADCCSFVDEVEASMRGLKARRERKQKRRDKLAAPWRLMEATRRVETAAVEQRPEPKPASGGSATEEDVEALCYVDETAEQCAARNEELRGLRAVVRRCNTYDPARFAPVLVEGEQVGFVAAQLLNKLRGPGLSAAVEVGPNPLPHVVRRRDDELDEEVIEDDDVSALAATLAPHAHSVAERTRVVQALVDALVADSELLLARPDQGTEVAFVPRSKLRDELQDVRALGAPLNSPPLLRIERAAVVSFGVPSYGCHVNGFTRKNGDVYIWLAKRALSKPTYPGLLDQIAAGGLPAKTSLLENAKREAAEEASIPRDILDGNLRAAGCVSYRYAARRGLSTKTLAVFDLELPEDLVPINGDGEVDAFMLMKAEDAVESLRSRLYEWKPNSALVMLDFAMRWGYIPPDDPDYISVSHDLRSYSASSRSSVWSK</sequence>
<feature type="region of interest" description="Disordered" evidence="4">
    <location>
        <begin position="308"/>
        <end position="329"/>
    </location>
</feature>
<dbReference type="InterPro" id="IPR000850">
    <property type="entry name" value="Adenylat/UMP-CMP_kin"/>
</dbReference>
<name>A0A8J2WZ39_9STRA</name>
<dbReference type="SUPFAM" id="SSF52540">
    <property type="entry name" value="P-loop containing nucleoside triphosphate hydrolases"/>
    <property type="match status" value="1"/>
</dbReference>
<dbReference type="PRINTS" id="PR00094">
    <property type="entry name" value="ADENYLTKNASE"/>
</dbReference>
<dbReference type="InterPro" id="IPR000086">
    <property type="entry name" value="NUDIX_hydrolase_dom"/>
</dbReference>
<keyword evidence="1" id="KW-0808">Transferase</keyword>
<dbReference type="InterPro" id="IPR027417">
    <property type="entry name" value="P-loop_NTPase"/>
</dbReference>
<evidence type="ECO:0000256" key="5">
    <source>
        <dbReference type="SAM" id="SignalP"/>
    </source>
</evidence>
<keyword evidence="5" id="KW-0732">Signal</keyword>
<dbReference type="CDD" id="cd01428">
    <property type="entry name" value="ADK"/>
    <property type="match status" value="1"/>
</dbReference>
<comment type="caution">
    <text evidence="7">The sequence shown here is derived from an EMBL/GenBank/DDBJ whole genome shotgun (WGS) entry which is preliminary data.</text>
</comment>
<proteinExistence type="inferred from homology"/>
<evidence type="ECO:0000256" key="4">
    <source>
        <dbReference type="SAM" id="MobiDB-lite"/>
    </source>
</evidence>
<dbReference type="CDD" id="cd03676">
    <property type="entry name" value="NUDIX_Tnr3_like"/>
    <property type="match status" value="1"/>
</dbReference>
<evidence type="ECO:0000256" key="2">
    <source>
        <dbReference type="ARBA" id="ARBA00022741"/>
    </source>
</evidence>
<dbReference type="InterPro" id="IPR015797">
    <property type="entry name" value="NUDIX_hydrolase-like_dom_sf"/>
</dbReference>
<keyword evidence="3" id="KW-0418">Kinase</keyword>
<protein>
    <recommendedName>
        <fullName evidence="6">Nudix hydrolase domain-containing protein</fullName>
    </recommendedName>
</protein>
<dbReference type="FunFam" id="3.90.79.10:FF:000019">
    <property type="entry name" value="Thiamin pyrophosphokinase, putative"/>
    <property type="match status" value="1"/>
</dbReference>
<dbReference type="Pfam" id="PF00406">
    <property type="entry name" value="ADK"/>
    <property type="match status" value="1"/>
</dbReference>
<gene>
    <name evidence="7" type="ORF">PECAL_4P15290</name>
</gene>
<feature type="compositionally biased region" description="Basic and acidic residues" evidence="4">
    <location>
        <begin position="308"/>
        <end position="319"/>
    </location>
</feature>
<keyword evidence="8" id="KW-1185">Reference proteome</keyword>
<dbReference type="Gene3D" id="3.40.50.300">
    <property type="entry name" value="P-loop containing nucleotide triphosphate hydrolases"/>
    <property type="match status" value="1"/>
</dbReference>
<dbReference type="Pfam" id="PF00293">
    <property type="entry name" value="NUDIX"/>
    <property type="match status" value="1"/>
</dbReference>
<dbReference type="PROSITE" id="PS00113">
    <property type="entry name" value="ADENYLATE_KINASE"/>
    <property type="match status" value="1"/>
</dbReference>
<dbReference type="Gene3D" id="3.90.79.10">
    <property type="entry name" value="Nucleoside Triphosphate Pyrophosphohydrolase"/>
    <property type="match status" value="1"/>
</dbReference>
<evidence type="ECO:0000313" key="7">
    <source>
        <dbReference type="EMBL" id="CAH0374257.1"/>
    </source>
</evidence>
<keyword evidence="2" id="KW-0547">Nucleotide-binding</keyword>
<evidence type="ECO:0000256" key="1">
    <source>
        <dbReference type="ARBA" id="ARBA00022679"/>
    </source>
</evidence>
<evidence type="ECO:0000256" key="3">
    <source>
        <dbReference type="ARBA" id="ARBA00022777"/>
    </source>
</evidence>
<accession>A0A8J2WZ39</accession>
<evidence type="ECO:0000313" key="8">
    <source>
        <dbReference type="Proteomes" id="UP000789595"/>
    </source>
</evidence>
<dbReference type="InterPro" id="IPR033690">
    <property type="entry name" value="Adenylat_kinase_CS"/>
</dbReference>
<dbReference type="GO" id="GO:0006139">
    <property type="term" value="P:nucleobase-containing compound metabolic process"/>
    <property type="evidence" value="ECO:0007669"/>
    <property type="project" value="InterPro"/>
</dbReference>